<reference evidence="2" key="1">
    <citation type="submission" date="2021-04" db="EMBL/GenBank/DDBJ databases">
        <title>Isolation and polyphasic classification of algal microorganism.</title>
        <authorList>
            <person name="Wang S."/>
        </authorList>
    </citation>
    <scope>NUCLEOTIDE SEQUENCE</scope>
    <source>
        <strain evidence="2">720a</strain>
    </source>
</reference>
<keyword evidence="1" id="KW-0732">Signal</keyword>
<proteinExistence type="predicted"/>
<dbReference type="RefSeq" id="WP_166530729.1">
    <property type="nucleotide sequence ID" value="NZ_JAGSOT010000054.1"/>
</dbReference>
<dbReference type="EMBL" id="JAGSOT010000054">
    <property type="protein sequence ID" value="MBR7797444.1"/>
    <property type="molecule type" value="Genomic_DNA"/>
</dbReference>
<gene>
    <name evidence="2" type="ORF">KCX74_15525</name>
</gene>
<evidence type="ECO:0008006" key="4">
    <source>
        <dbReference type="Google" id="ProtNLM"/>
    </source>
</evidence>
<evidence type="ECO:0000313" key="2">
    <source>
        <dbReference type="EMBL" id="MBR7797444.1"/>
    </source>
</evidence>
<feature type="chain" id="PRO_5036798470" description="Secreted protein" evidence="1">
    <location>
        <begin position="28"/>
        <end position="146"/>
    </location>
</feature>
<dbReference type="AlphaFoldDB" id="A0A941DYI9"/>
<organism evidence="2 3">
    <name type="scientific">Virgibacillus salarius</name>
    <dbReference type="NCBI Taxonomy" id="447199"/>
    <lineage>
        <taxon>Bacteria</taxon>
        <taxon>Bacillati</taxon>
        <taxon>Bacillota</taxon>
        <taxon>Bacilli</taxon>
        <taxon>Bacillales</taxon>
        <taxon>Bacillaceae</taxon>
        <taxon>Virgibacillus</taxon>
    </lineage>
</organism>
<feature type="signal peptide" evidence="1">
    <location>
        <begin position="1"/>
        <end position="27"/>
    </location>
</feature>
<sequence length="146" mass="15569">MNKTLVKAISVTIAFMLVFAMVGPVYADARTKTSESNIVKRHTSSINVNANQAENVEVQPYGIKTQLVKAALKHGGSAAGKLIKKIPFKWAKKVGASIEKWGYKAAGVVGELTSFSESYVTLALAKAGIPPNDAALLAKFIVFFLG</sequence>
<name>A0A941DYI9_9BACI</name>
<dbReference type="Proteomes" id="UP000675284">
    <property type="component" value="Unassembled WGS sequence"/>
</dbReference>
<evidence type="ECO:0000313" key="3">
    <source>
        <dbReference type="Proteomes" id="UP000675284"/>
    </source>
</evidence>
<comment type="caution">
    <text evidence="2">The sequence shown here is derived from an EMBL/GenBank/DDBJ whole genome shotgun (WGS) entry which is preliminary data.</text>
</comment>
<accession>A0A941DYI9</accession>
<evidence type="ECO:0000256" key="1">
    <source>
        <dbReference type="SAM" id="SignalP"/>
    </source>
</evidence>
<keyword evidence="3" id="KW-1185">Reference proteome</keyword>
<protein>
    <recommendedName>
        <fullName evidence="4">Secreted protein</fullName>
    </recommendedName>
</protein>